<keyword evidence="1" id="KW-0472">Membrane</keyword>
<keyword evidence="3" id="KW-1185">Reference proteome</keyword>
<evidence type="ECO:0008006" key="4">
    <source>
        <dbReference type="Google" id="ProtNLM"/>
    </source>
</evidence>
<reference evidence="2 3" key="1">
    <citation type="journal article" date="2013" name="Genome Announc.">
        <title>Complete Genome Sequence of Glaciecola psychrophila Strain 170T.</title>
        <authorList>
            <person name="Yin J."/>
            <person name="Chen J."/>
            <person name="Liu G."/>
            <person name="Yu Y."/>
            <person name="Song L."/>
            <person name="Wang X."/>
            <person name="Qu X."/>
        </authorList>
    </citation>
    <scope>NUCLEOTIDE SEQUENCE [LARGE SCALE GENOMIC DNA]</scope>
    <source>
        <strain evidence="2 3">170</strain>
    </source>
</reference>
<dbReference type="Pfam" id="PF11143">
    <property type="entry name" value="DUF2919"/>
    <property type="match status" value="1"/>
</dbReference>
<dbReference type="Proteomes" id="UP000011864">
    <property type="component" value="Chromosome"/>
</dbReference>
<proteinExistence type="predicted"/>
<keyword evidence="1" id="KW-0812">Transmembrane</keyword>
<accession>K7AKY4</accession>
<dbReference type="KEGG" id="gps:C427_3493"/>
<dbReference type="OrthoDB" id="6314776at2"/>
<dbReference type="eggNOG" id="ENOG503399P">
    <property type="taxonomic scope" value="Bacteria"/>
</dbReference>
<dbReference type="HOGENOM" id="CLU_115420_2_0_6"/>
<dbReference type="InterPro" id="IPR021318">
    <property type="entry name" value="DUF2919"/>
</dbReference>
<protein>
    <recommendedName>
        <fullName evidence="4">DUF2919 domain-containing protein</fullName>
    </recommendedName>
</protein>
<sequence>MKLLLPLKYYDDAGRVKPAVALYLCIGFLSRSLMILIGSVSVRENSDQLLALFYPEKRYLYICLAIAFPAFLALLLLGFREKIWHADKCWMFSCIKPFLILSVLADLGLHVMLANIEHWQFSWLIAITLLLDSLVFYFLIKDKHTQMMLLDWKKSSQISPEVKP</sequence>
<evidence type="ECO:0000313" key="3">
    <source>
        <dbReference type="Proteomes" id="UP000011864"/>
    </source>
</evidence>
<dbReference type="EMBL" id="CP003837">
    <property type="protein sequence ID" value="AGH45602.1"/>
    <property type="molecule type" value="Genomic_DNA"/>
</dbReference>
<dbReference type="PATRIC" id="fig|1129794.4.peg.3475"/>
<evidence type="ECO:0000256" key="1">
    <source>
        <dbReference type="SAM" id="Phobius"/>
    </source>
</evidence>
<feature type="transmembrane region" description="Helical" evidence="1">
    <location>
        <begin position="20"/>
        <end position="39"/>
    </location>
</feature>
<feature type="transmembrane region" description="Helical" evidence="1">
    <location>
        <begin position="89"/>
        <end position="109"/>
    </location>
</feature>
<dbReference type="RefSeq" id="WP_007635211.1">
    <property type="nucleotide sequence ID" value="NC_020514.1"/>
</dbReference>
<keyword evidence="1" id="KW-1133">Transmembrane helix</keyword>
<dbReference type="AlphaFoldDB" id="K7AKY4"/>
<name>K7AKY4_9ALTE</name>
<feature type="transmembrane region" description="Helical" evidence="1">
    <location>
        <begin position="59"/>
        <end position="77"/>
    </location>
</feature>
<feature type="transmembrane region" description="Helical" evidence="1">
    <location>
        <begin position="121"/>
        <end position="140"/>
    </location>
</feature>
<gene>
    <name evidence="2" type="ORF">C427_3493</name>
</gene>
<organism evidence="2 3">
    <name type="scientific">Paraglaciecola psychrophila 170</name>
    <dbReference type="NCBI Taxonomy" id="1129794"/>
    <lineage>
        <taxon>Bacteria</taxon>
        <taxon>Pseudomonadati</taxon>
        <taxon>Pseudomonadota</taxon>
        <taxon>Gammaproteobacteria</taxon>
        <taxon>Alteromonadales</taxon>
        <taxon>Alteromonadaceae</taxon>
        <taxon>Paraglaciecola</taxon>
    </lineage>
</organism>
<dbReference type="STRING" id="1129794.C427_3493"/>
<evidence type="ECO:0000313" key="2">
    <source>
        <dbReference type="EMBL" id="AGH45602.1"/>
    </source>
</evidence>